<organism evidence="5 6">
    <name type="scientific">[Clostridium] polysaccharolyticum</name>
    <dbReference type="NCBI Taxonomy" id="29364"/>
    <lineage>
        <taxon>Bacteria</taxon>
        <taxon>Bacillati</taxon>
        <taxon>Bacillota</taxon>
        <taxon>Clostridia</taxon>
        <taxon>Lachnospirales</taxon>
        <taxon>Lachnospiraceae</taxon>
    </lineage>
</organism>
<dbReference type="Gene3D" id="3.30.565.10">
    <property type="entry name" value="Histidine kinase-like ATPase, C-terminal domain"/>
    <property type="match status" value="1"/>
</dbReference>
<evidence type="ECO:0000259" key="4">
    <source>
        <dbReference type="Pfam" id="PF06580"/>
    </source>
</evidence>
<feature type="transmembrane region" description="Helical" evidence="2">
    <location>
        <begin position="25"/>
        <end position="47"/>
    </location>
</feature>
<keyword evidence="6" id="KW-1185">Reference proteome</keyword>
<feature type="domain" description="Signal transduction histidine kinase internal region" evidence="4">
    <location>
        <begin position="387"/>
        <end position="465"/>
    </location>
</feature>
<dbReference type="RefSeq" id="WP_092476541.1">
    <property type="nucleotide sequence ID" value="NZ_FOHN01000004.1"/>
</dbReference>
<feature type="domain" description="Histidine kinase/HSP90-like ATPase" evidence="3">
    <location>
        <begin position="486"/>
        <end position="591"/>
    </location>
</feature>
<dbReference type="STRING" id="29364.SAMN04487772_10443"/>
<evidence type="ECO:0000256" key="1">
    <source>
        <dbReference type="SAM" id="Coils"/>
    </source>
</evidence>
<proteinExistence type="predicted"/>
<keyword evidence="2" id="KW-1133">Transmembrane helix</keyword>
<dbReference type="GO" id="GO:0000155">
    <property type="term" value="F:phosphorelay sensor kinase activity"/>
    <property type="evidence" value="ECO:0007669"/>
    <property type="project" value="InterPro"/>
</dbReference>
<accession>A0A1H9ZPG3</accession>
<dbReference type="PANTHER" id="PTHR34220">
    <property type="entry name" value="SENSOR HISTIDINE KINASE YPDA"/>
    <property type="match status" value="1"/>
</dbReference>
<dbReference type="Pfam" id="PF02518">
    <property type="entry name" value="HATPase_c"/>
    <property type="match status" value="1"/>
</dbReference>
<dbReference type="GO" id="GO:0016020">
    <property type="term" value="C:membrane"/>
    <property type="evidence" value="ECO:0007669"/>
    <property type="project" value="InterPro"/>
</dbReference>
<dbReference type="OrthoDB" id="9809348at2"/>
<evidence type="ECO:0000256" key="2">
    <source>
        <dbReference type="SAM" id="Phobius"/>
    </source>
</evidence>
<gene>
    <name evidence="5" type="ORF">SAMN04487772_10443</name>
</gene>
<dbReference type="AlphaFoldDB" id="A0A1H9ZPG3"/>
<dbReference type="InterPro" id="IPR050640">
    <property type="entry name" value="Bact_2-comp_sensor_kinase"/>
</dbReference>
<sequence length="600" mass="69501">MSRLKQMNDVFSCFTKNMKLKQKFVMLYLIAIVIPVIVVDSIVLINIKAYQVREAKIQMENSVERTLNEFSGVIEQVSYLSRNIVNDPLLTEFLNMDYTSEEEYRMFYEDIKDKSILDYYKFIKEISNITIYVENDTIEENSHIKQLDDVERKNWWYQNYKRQKSNVYFFEDISRNAGSAINPHAGTISLARKISLANGREAVLLLDLNYNQINHSILREQTKSSLYICNRSRIVFASNSKIFKDNENRYPVVEQIHREKIVLSKRVPLAGEEWKIYAVSSQETFLNTLFSSKELVFIMLCINLLLPVLAINSVVKSIIRRLNVLDEHFEGLNSEQLEKIEEDSFTDEISQLICHYNGCVDKIQALIDTIVEKNDEKHALEATKKQAELNALNTQVNPHFMYNTLECICMRSLLKGEKETADIVRCLSVLLRQMSKWDKDVVSIKDELAFVEKYLIIQKYRFAEKIAYEVKVEDSAKDFMIPKLTLVSFVENACVHGIEESLESGDVSVTAHGKENKVIIIVKDTGCGMDEDTLDKLRKKIEVVDVNMLYRSKSTGVLNAVMRLRMHFGDRLNFTITSVVDEGTRIEICIERESQENRGM</sequence>
<name>A0A1H9ZPG3_9FIRM</name>
<dbReference type="SUPFAM" id="SSF55874">
    <property type="entry name" value="ATPase domain of HSP90 chaperone/DNA topoisomerase II/histidine kinase"/>
    <property type="match status" value="1"/>
</dbReference>
<dbReference type="InterPro" id="IPR003594">
    <property type="entry name" value="HATPase_dom"/>
</dbReference>
<dbReference type="InterPro" id="IPR036890">
    <property type="entry name" value="HATPase_C_sf"/>
</dbReference>
<dbReference type="PANTHER" id="PTHR34220:SF7">
    <property type="entry name" value="SENSOR HISTIDINE KINASE YPDA"/>
    <property type="match status" value="1"/>
</dbReference>
<dbReference type="InterPro" id="IPR010559">
    <property type="entry name" value="Sig_transdc_His_kin_internal"/>
</dbReference>
<reference evidence="5 6" key="1">
    <citation type="submission" date="2016-10" db="EMBL/GenBank/DDBJ databases">
        <authorList>
            <person name="de Groot N.N."/>
        </authorList>
    </citation>
    <scope>NUCLEOTIDE SEQUENCE [LARGE SCALE GENOMIC DNA]</scope>
    <source>
        <strain evidence="5 6">DSM 1801</strain>
    </source>
</reference>
<keyword evidence="5" id="KW-0808">Transferase</keyword>
<evidence type="ECO:0000313" key="6">
    <source>
        <dbReference type="Proteomes" id="UP000199800"/>
    </source>
</evidence>
<keyword evidence="1" id="KW-0175">Coiled coil</keyword>
<keyword evidence="2" id="KW-0812">Transmembrane</keyword>
<evidence type="ECO:0000259" key="3">
    <source>
        <dbReference type="Pfam" id="PF02518"/>
    </source>
</evidence>
<dbReference type="Pfam" id="PF06580">
    <property type="entry name" value="His_kinase"/>
    <property type="match status" value="1"/>
</dbReference>
<keyword evidence="2" id="KW-0472">Membrane</keyword>
<keyword evidence="5" id="KW-0418">Kinase</keyword>
<dbReference type="EMBL" id="FOHN01000004">
    <property type="protein sequence ID" value="SES83576.1"/>
    <property type="molecule type" value="Genomic_DNA"/>
</dbReference>
<evidence type="ECO:0000313" key="5">
    <source>
        <dbReference type="EMBL" id="SES83576.1"/>
    </source>
</evidence>
<feature type="coiled-coil region" evidence="1">
    <location>
        <begin position="363"/>
        <end position="390"/>
    </location>
</feature>
<dbReference type="Proteomes" id="UP000199800">
    <property type="component" value="Unassembled WGS sequence"/>
</dbReference>
<protein>
    <submittedName>
        <fullName evidence="5">Two-component system, sensor histidine kinase YesM</fullName>
    </submittedName>
</protein>